<keyword evidence="2" id="KW-1185">Reference proteome</keyword>
<evidence type="ECO:0000313" key="2">
    <source>
        <dbReference type="Proteomes" id="UP000037688"/>
    </source>
</evidence>
<dbReference type="InterPro" id="IPR058240">
    <property type="entry name" value="rSAM_sf"/>
</dbReference>
<name>A0A0N0UH42_9BACL</name>
<dbReference type="OrthoDB" id="9780503at2"/>
<dbReference type="RefSeq" id="WP_053783124.1">
    <property type="nucleotide sequence ID" value="NZ_LITU01000075.1"/>
</dbReference>
<evidence type="ECO:0000313" key="1">
    <source>
        <dbReference type="EMBL" id="KOY13891.1"/>
    </source>
</evidence>
<dbReference type="EMBL" id="LITU01000075">
    <property type="protein sequence ID" value="KOY13891.1"/>
    <property type="molecule type" value="Genomic_DNA"/>
</dbReference>
<sequence length="287" mass="33216">MRATLYYRGKLSSCNYDCPYCPFSKTVDSKETLEVDEQQLRQFVNWVREQESAGHQFSIFFNPYGEALVRRWYREAMIELSHMPHVDKIAVQTNLSVKLDWARELNRDKAAFWATYHPRETKESSFVKQCLTLREIGLAFSVGTVGLRSAFPAIESMRQALPEDVYMWINAFKDRPKYYTVDEVDFLQSVDPLFEGNLRDYESLGKRCSAGSEVFYVQGSGHVKRCYKDRRIIGHLYRDGLETLAADRPCSMKKCGCYIGYIHMEDSPFRDIFGSGLLERNPAAIHG</sequence>
<accession>A0A0N0UH42</accession>
<proteinExistence type="predicted"/>
<dbReference type="PATRIC" id="fig|1705561.3.peg.4945"/>
<dbReference type="InterPro" id="IPR047771">
    <property type="entry name" value="Radical_SAM_STM4011-like"/>
</dbReference>
<comment type="caution">
    <text evidence="1">The sequence shown here is derived from an EMBL/GenBank/DDBJ whole genome shotgun (WGS) entry which is preliminary data.</text>
</comment>
<dbReference type="Proteomes" id="UP000037688">
    <property type="component" value="Unassembled WGS sequence"/>
</dbReference>
<dbReference type="CDD" id="cd01335">
    <property type="entry name" value="Radical_SAM"/>
    <property type="match status" value="1"/>
</dbReference>
<dbReference type="Gene3D" id="3.20.20.70">
    <property type="entry name" value="Aldolase class I"/>
    <property type="match status" value="1"/>
</dbReference>
<dbReference type="SUPFAM" id="SSF102114">
    <property type="entry name" value="Radical SAM enzymes"/>
    <property type="match status" value="1"/>
</dbReference>
<protein>
    <submittedName>
        <fullName evidence="1">Radical SAM protein</fullName>
    </submittedName>
</protein>
<reference evidence="1 2" key="1">
    <citation type="submission" date="2015-08" db="EMBL/GenBank/DDBJ databases">
        <title>Draft genome sequence of cellulolytic and xylanolytic Paenibacillus sp. A59, isolated from a decaying forest soil from Patagonia, Argentina.</title>
        <authorList>
            <person name="Ghio S."/>
            <person name="Caceres A.M."/>
            <person name="Talia P."/>
            <person name="Grasso D."/>
            <person name="Campos E."/>
        </authorList>
    </citation>
    <scope>NUCLEOTIDE SEQUENCE [LARGE SCALE GENOMIC DNA]</scope>
    <source>
        <strain evidence="1 2">A59</strain>
    </source>
</reference>
<organism evidence="1 2">
    <name type="scientific">Paenibacillus xylanivorans</name>
    <dbReference type="NCBI Taxonomy" id="1705561"/>
    <lineage>
        <taxon>Bacteria</taxon>
        <taxon>Bacillati</taxon>
        <taxon>Bacillota</taxon>
        <taxon>Bacilli</taxon>
        <taxon>Bacillales</taxon>
        <taxon>Paenibacillaceae</taxon>
        <taxon>Paenibacillus</taxon>
    </lineage>
</organism>
<dbReference type="NCBIfam" id="NF038073">
    <property type="entry name" value="rSAM_STM4011"/>
    <property type="match status" value="1"/>
</dbReference>
<dbReference type="AlphaFoldDB" id="A0A0N0UH42"/>
<dbReference type="InterPro" id="IPR013785">
    <property type="entry name" value="Aldolase_TIM"/>
</dbReference>
<gene>
    <name evidence="1" type="ORF">AMS66_23605</name>
</gene>